<evidence type="ECO:0000313" key="1">
    <source>
        <dbReference type="EMBL" id="EPP24660.1"/>
    </source>
</evidence>
<dbReference type="EMBL" id="ASXS01000002">
    <property type="protein sequence ID" value="EPP24660.1"/>
    <property type="molecule type" value="Genomic_DNA"/>
</dbReference>
<sequence>MLTTDEYSLAVLTAAESFQLSPNLEKSPKLCNGYFSLATFIKRVELCVLARVLYCAKN</sequence>
<gene>
    <name evidence="1" type="ORF">L910_2106</name>
</gene>
<dbReference type="AlphaFoldDB" id="S7JR37"/>
<reference evidence="1 2" key="1">
    <citation type="journal article" date="2013" name="Gut Pathog.">
        <title>Evidence of a new metabolic capacity in an emerging diarrheal pathogen: lessons from the draft genomes of Vibrio fluvialis strains PG41 and I21563.</title>
        <authorList>
            <person name="Khatri I."/>
            <person name="Mahajan S."/>
            <person name="Dureja C."/>
            <person name="Subramanian S."/>
            <person name="Raychaudhuri S."/>
        </authorList>
    </citation>
    <scope>NUCLEOTIDE SEQUENCE [LARGE SCALE GENOMIC DNA]</scope>
    <source>
        <strain evidence="1 2">PG41</strain>
    </source>
</reference>
<name>S7JR37_VIBFL</name>
<dbReference type="Proteomes" id="UP000014854">
    <property type="component" value="Unassembled WGS sequence"/>
</dbReference>
<accession>S7JR37</accession>
<proteinExistence type="predicted"/>
<evidence type="ECO:0000313" key="2">
    <source>
        <dbReference type="Proteomes" id="UP000014854"/>
    </source>
</evidence>
<protein>
    <submittedName>
        <fullName evidence="1">Uncharacterized protein</fullName>
    </submittedName>
</protein>
<organism evidence="1 2">
    <name type="scientific">Vibrio fluvialis PG41</name>
    <dbReference type="NCBI Taxonomy" id="1336752"/>
    <lineage>
        <taxon>Bacteria</taxon>
        <taxon>Pseudomonadati</taxon>
        <taxon>Pseudomonadota</taxon>
        <taxon>Gammaproteobacteria</taxon>
        <taxon>Vibrionales</taxon>
        <taxon>Vibrionaceae</taxon>
        <taxon>Vibrio</taxon>
    </lineage>
</organism>
<comment type="caution">
    <text evidence="1">The sequence shown here is derived from an EMBL/GenBank/DDBJ whole genome shotgun (WGS) entry which is preliminary data.</text>
</comment>